<dbReference type="Proteomes" id="UP000253845">
    <property type="component" value="Unassembled WGS sequence"/>
</dbReference>
<sequence>MIGTAEVGSTPSVPQSNWSRVIYLRIFNSTQNKSGKERNRETEREREREREKRGVCCVPESTWYPPGELPYQEK</sequence>
<dbReference type="EMBL" id="KZ851926">
    <property type="protein sequence ID" value="RDH18088.1"/>
    <property type="molecule type" value="Genomic_DNA"/>
</dbReference>
<proteinExistence type="predicted"/>
<gene>
    <name evidence="2" type="ORF">M747DRAFT_82155</name>
</gene>
<reference evidence="2 3" key="1">
    <citation type="submission" date="2018-07" db="EMBL/GenBank/DDBJ databases">
        <title>Section-level genome sequencing of Aspergillus section Nigri to investigate inter- and intra-species variation.</title>
        <authorList>
            <consortium name="DOE Joint Genome Institute"/>
            <person name="Vesth T.C."/>
            <person name="Nybo J.L."/>
            <person name="Theobald S."/>
            <person name="Frisvad J.C."/>
            <person name="Larsen T.O."/>
            <person name="Nielsen K.F."/>
            <person name="Hoof J.B."/>
            <person name="Brandl J."/>
            <person name="Salamov A."/>
            <person name="Riley R."/>
            <person name="Gladden J.M."/>
            <person name="Phatale P."/>
            <person name="Nielsen M.T."/>
            <person name="Lyhne E.K."/>
            <person name="Kogle M.E."/>
            <person name="Strasser K."/>
            <person name="McDonnell E."/>
            <person name="Barry K."/>
            <person name="Clum A."/>
            <person name="Chen C."/>
            <person name="Nolan M."/>
            <person name="Sandor L."/>
            <person name="Kuo A."/>
            <person name="Lipzen A."/>
            <person name="Hainaut M."/>
            <person name="Drula E."/>
            <person name="Tsang A."/>
            <person name="Magnuson J.K."/>
            <person name="Henrissat B."/>
            <person name="Wiebenga A."/>
            <person name="Simmons B.A."/>
            <person name="Makela M.R."/>
            <person name="De vries R.P."/>
            <person name="Grigoriev I.V."/>
            <person name="Mortensen U.H."/>
            <person name="Baker S.E."/>
            <person name="Andersen M.R."/>
        </authorList>
    </citation>
    <scope>NUCLEOTIDE SEQUENCE [LARGE SCALE GENOMIC DNA]</scope>
    <source>
        <strain evidence="2 3">ATCC 13496</strain>
    </source>
</reference>
<name>A0A370BUM3_ASPNG</name>
<dbReference type="AlphaFoldDB" id="A0A370BUM3"/>
<feature type="region of interest" description="Disordered" evidence="1">
    <location>
        <begin position="29"/>
        <end position="54"/>
    </location>
</feature>
<dbReference type="VEuPathDB" id="FungiDB:M747DRAFT_82155"/>
<organism evidence="2 3">
    <name type="scientific">Aspergillus niger ATCC 13496</name>
    <dbReference type="NCBI Taxonomy" id="1353008"/>
    <lineage>
        <taxon>Eukaryota</taxon>
        <taxon>Fungi</taxon>
        <taxon>Dikarya</taxon>
        <taxon>Ascomycota</taxon>
        <taxon>Pezizomycotina</taxon>
        <taxon>Eurotiomycetes</taxon>
        <taxon>Eurotiomycetidae</taxon>
        <taxon>Eurotiales</taxon>
        <taxon>Aspergillaceae</taxon>
        <taxon>Aspergillus</taxon>
        <taxon>Aspergillus subgen. Circumdati</taxon>
    </lineage>
</organism>
<evidence type="ECO:0000313" key="3">
    <source>
        <dbReference type="Proteomes" id="UP000253845"/>
    </source>
</evidence>
<protein>
    <submittedName>
        <fullName evidence="2">Uncharacterized protein</fullName>
    </submittedName>
</protein>
<evidence type="ECO:0000256" key="1">
    <source>
        <dbReference type="SAM" id="MobiDB-lite"/>
    </source>
</evidence>
<feature type="compositionally biased region" description="Basic and acidic residues" evidence="1">
    <location>
        <begin position="34"/>
        <end position="54"/>
    </location>
</feature>
<evidence type="ECO:0000313" key="2">
    <source>
        <dbReference type="EMBL" id="RDH18088.1"/>
    </source>
</evidence>
<accession>A0A370BUM3</accession>